<sequence length="211" mass="23089">MRVKDYMTKNVVTVEPDVRLTEVVSIMESNDFHRVPVVDVNNVYQGLITEAIIANNSPSSASSLSIYEMNYLLDKQTAGQLMTKEAQTISQDIVIEAAAAQMHDYGLSVLIVVDEQDKVIGIITDKDIFAALIELTGYRQPGARLEVKVADQVGVLHEMSGILSGLGVGISHLYISSRDGTTSTLVIQTDNEDSQEVLQVLENKGYEAQTI</sequence>
<evidence type="ECO:0000259" key="4">
    <source>
        <dbReference type="PROSITE" id="PS51671"/>
    </source>
</evidence>
<dbReference type="SUPFAM" id="SSF55021">
    <property type="entry name" value="ACT-like"/>
    <property type="match status" value="1"/>
</dbReference>
<dbReference type="InterPro" id="IPR051257">
    <property type="entry name" value="Diverse_CBS-Domain"/>
</dbReference>
<dbReference type="PANTHER" id="PTHR43080:SF2">
    <property type="entry name" value="CBS DOMAIN-CONTAINING PROTEIN"/>
    <property type="match status" value="1"/>
</dbReference>
<dbReference type="Gene3D" id="3.10.580.10">
    <property type="entry name" value="CBS-domain"/>
    <property type="match status" value="1"/>
</dbReference>
<evidence type="ECO:0000256" key="1">
    <source>
        <dbReference type="ARBA" id="ARBA00023122"/>
    </source>
</evidence>
<reference evidence="5" key="1">
    <citation type="submission" date="2023-07" db="EMBL/GenBank/DDBJ databases">
        <title>Between Cages and Wild: Unraveling the Impact of Captivity on Animal Microbiomes and Antimicrobial Resistance.</title>
        <authorList>
            <person name="Schmartz G.P."/>
            <person name="Rehner J."/>
            <person name="Schuff M.J."/>
            <person name="Becker S.L."/>
            <person name="Kravczyk M."/>
            <person name="Gurevich A."/>
            <person name="Francke R."/>
            <person name="Mueller R."/>
            <person name="Keller V."/>
            <person name="Keller A."/>
        </authorList>
    </citation>
    <scope>NUCLEOTIDE SEQUENCE</scope>
    <source>
        <strain evidence="5">S39M_St_73</strain>
    </source>
</reference>
<dbReference type="AlphaFoldDB" id="A0AA43UBQ7"/>
<evidence type="ECO:0000259" key="3">
    <source>
        <dbReference type="PROSITE" id="PS51371"/>
    </source>
</evidence>
<name>A0AA43UBQ7_9LACT</name>
<proteinExistence type="predicted"/>
<dbReference type="Gene3D" id="3.30.70.260">
    <property type="match status" value="1"/>
</dbReference>
<evidence type="ECO:0000313" key="5">
    <source>
        <dbReference type="EMBL" id="MDO5457039.1"/>
    </source>
</evidence>
<evidence type="ECO:0000313" key="6">
    <source>
        <dbReference type="Proteomes" id="UP001171751"/>
    </source>
</evidence>
<keyword evidence="1 2" id="KW-0129">CBS domain</keyword>
<dbReference type="Pfam" id="PF01842">
    <property type="entry name" value="ACT"/>
    <property type="match status" value="1"/>
</dbReference>
<dbReference type="PANTHER" id="PTHR43080">
    <property type="entry name" value="CBS DOMAIN-CONTAINING PROTEIN CBSX3, MITOCHONDRIAL"/>
    <property type="match status" value="1"/>
</dbReference>
<dbReference type="Proteomes" id="UP001171751">
    <property type="component" value="Unassembled WGS sequence"/>
</dbReference>
<dbReference type="InterPro" id="IPR002912">
    <property type="entry name" value="ACT_dom"/>
</dbReference>
<dbReference type="CDD" id="cd04584">
    <property type="entry name" value="CBS_pair_AcuB_like"/>
    <property type="match status" value="1"/>
</dbReference>
<dbReference type="SUPFAM" id="SSF54631">
    <property type="entry name" value="CBS-domain pair"/>
    <property type="match status" value="1"/>
</dbReference>
<dbReference type="EMBL" id="JAUNQW010000004">
    <property type="protein sequence ID" value="MDO5457039.1"/>
    <property type="molecule type" value="Genomic_DNA"/>
</dbReference>
<feature type="domain" description="ACT" evidence="4">
    <location>
        <begin position="144"/>
        <end position="211"/>
    </location>
</feature>
<dbReference type="PROSITE" id="PS51671">
    <property type="entry name" value="ACT"/>
    <property type="match status" value="1"/>
</dbReference>
<feature type="domain" description="CBS" evidence="3">
    <location>
        <begin position="82"/>
        <end position="141"/>
    </location>
</feature>
<dbReference type="InterPro" id="IPR046342">
    <property type="entry name" value="CBS_dom_sf"/>
</dbReference>
<dbReference type="SMART" id="SM00116">
    <property type="entry name" value="CBS"/>
    <property type="match status" value="2"/>
</dbReference>
<accession>A0AA43UBQ7</accession>
<comment type="caution">
    <text evidence="5">The sequence shown here is derived from an EMBL/GenBank/DDBJ whole genome shotgun (WGS) entry which is preliminary data.</text>
</comment>
<dbReference type="PROSITE" id="PS51371">
    <property type="entry name" value="CBS"/>
    <property type="match status" value="2"/>
</dbReference>
<dbReference type="Pfam" id="PF00571">
    <property type="entry name" value="CBS"/>
    <property type="match status" value="2"/>
</dbReference>
<keyword evidence="6" id="KW-1185">Reference proteome</keyword>
<organism evidence="5 6">
    <name type="scientific">Atopococcus tabaci</name>
    <dbReference type="NCBI Taxonomy" id="269774"/>
    <lineage>
        <taxon>Bacteria</taxon>
        <taxon>Bacillati</taxon>
        <taxon>Bacillota</taxon>
        <taxon>Bacilli</taxon>
        <taxon>Lactobacillales</taxon>
        <taxon>Carnobacteriaceae</taxon>
        <taxon>Atopococcus</taxon>
    </lineage>
</organism>
<dbReference type="InterPro" id="IPR045865">
    <property type="entry name" value="ACT-like_dom_sf"/>
</dbReference>
<dbReference type="InterPro" id="IPR000644">
    <property type="entry name" value="CBS_dom"/>
</dbReference>
<protein>
    <submittedName>
        <fullName evidence="5">CBS domain-containing protein</fullName>
    </submittedName>
</protein>
<evidence type="ECO:0000256" key="2">
    <source>
        <dbReference type="PROSITE-ProRule" id="PRU00703"/>
    </source>
</evidence>
<gene>
    <name evidence="5" type="ORF">Q4F26_01710</name>
</gene>
<feature type="domain" description="CBS" evidence="3">
    <location>
        <begin position="7"/>
        <end position="63"/>
    </location>
</feature>